<dbReference type="Proteomes" id="UP000231067">
    <property type="component" value="Unassembled WGS sequence"/>
</dbReference>
<feature type="transmembrane region" description="Helical" evidence="1">
    <location>
        <begin position="38"/>
        <end position="58"/>
    </location>
</feature>
<proteinExistence type="predicted"/>
<evidence type="ECO:0008006" key="4">
    <source>
        <dbReference type="Google" id="ProtNLM"/>
    </source>
</evidence>
<keyword evidence="1" id="KW-0472">Membrane</keyword>
<evidence type="ECO:0000313" key="3">
    <source>
        <dbReference type="Proteomes" id="UP000231067"/>
    </source>
</evidence>
<organism evidence="2 3">
    <name type="scientific">Candidatus Desantisbacteria bacterium CG23_combo_of_CG06-09_8_20_14_all_40_23</name>
    <dbReference type="NCBI Taxonomy" id="1974550"/>
    <lineage>
        <taxon>Bacteria</taxon>
        <taxon>Candidatus Desantisiibacteriota</taxon>
    </lineage>
</organism>
<keyword evidence="1" id="KW-1133">Transmembrane helix</keyword>
<keyword evidence="1" id="KW-0812">Transmembrane</keyword>
<protein>
    <recommendedName>
        <fullName evidence="4">MFS transporter</fullName>
    </recommendedName>
</protein>
<name>A0A2H0A4T6_9BACT</name>
<comment type="caution">
    <text evidence="2">The sequence shown here is derived from an EMBL/GenBank/DDBJ whole genome shotgun (WGS) entry which is preliminary data.</text>
</comment>
<sequence length="60" mass="6570">MQTSKKREGLSKAIYDLGKISFAALVIGQFVSPNLFNSIIFIGGLIFTALAFLTAYLIEK</sequence>
<dbReference type="AlphaFoldDB" id="A0A2H0A4T6"/>
<evidence type="ECO:0000256" key="1">
    <source>
        <dbReference type="SAM" id="Phobius"/>
    </source>
</evidence>
<reference evidence="2 3" key="1">
    <citation type="submission" date="2017-09" db="EMBL/GenBank/DDBJ databases">
        <title>Depth-based differentiation of microbial function through sediment-hosted aquifers and enrichment of novel symbionts in the deep terrestrial subsurface.</title>
        <authorList>
            <person name="Probst A.J."/>
            <person name="Ladd B."/>
            <person name="Jarett J.K."/>
            <person name="Geller-Mcgrath D.E."/>
            <person name="Sieber C.M."/>
            <person name="Emerson J.B."/>
            <person name="Anantharaman K."/>
            <person name="Thomas B.C."/>
            <person name="Malmstrom R."/>
            <person name="Stieglmeier M."/>
            <person name="Klingl A."/>
            <person name="Woyke T."/>
            <person name="Ryan C.M."/>
            <person name="Banfield J.F."/>
        </authorList>
    </citation>
    <scope>NUCLEOTIDE SEQUENCE [LARGE SCALE GENOMIC DNA]</scope>
    <source>
        <strain evidence="2">CG23_combo_of_CG06-09_8_20_14_all_40_23</strain>
    </source>
</reference>
<feature type="transmembrane region" description="Helical" evidence="1">
    <location>
        <begin position="12"/>
        <end position="32"/>
    </location>
</feature>
<gene>
    <name evidence="2" type="ORF">COX18_06735</name>
</gene>
<accession>A0A2H0A4T6</accession>
<dbReference type="EMBL" id="PCSH01000120">
    <property type="protein sequence ID" value="PIP40443.1"/>
    <property type="molecule type" value="Genomic_DNA"/>
</dbReference>
<evidence type="ECO:0000313" key="2">
    <source>
        <dbReference type="EMBL" id="PIP40443.1"/>
    </source>
</evidence>